<evidence type="ECO:0000256" key="2">
    <source>
        <dbReference type="SAM" id="SignalP"/>
    </source>
</evidence>
<comment type="caution">
    <text evidence="3">The sequence shown here is derived from an EMBL/GenBank/DDBJ whole genome shotgun (WGS) entry which is preliminary data.</text>
</comment>
<dbReference type="HOGENOM" id="CLU_1323353_0_0_9"/>
<dbReference type="EMBL" id="ACIO01000315">
    <property type="protein sequence ID" value="EFC98002.1"/>
    <property type="molecule type" value="Genomic_DNA"/>
</dbReference>
<dbReference type="InterPro" id="IPR006059">
    <property type="entry name" value="SBP"/>
</dbReference>
<gene>
    <name evidence="3" type="ORF">CLOSTHATH_03782</name>
</gene>
<accession>D3AJJ1</accession>
<reference evidence="3 4" key="1">
    <citation type="submission" date="2010-01" db="EMBL/GenBank/DDBJ databases">
        <authorList>
            <person name="Weinstock G."/>
            <person name="Sodergren E."/>
            <person name="Clifton S."/>
            <person name="Fulton L."/>
            <person name="Fulton B."/>
            <person name="Courtney L."/>
            <person name="Fronick C."/>
            <person name="Harrison M."/>
            <person name="Strong C."/>
            <person name="Farmer C."/>
            <person name="Delahaunty K."/>
            <person name="Markovic C."/>
            <person name="Hall O."/>
            <person name="Minx P."/>
            <person name="Tomlinson C."/>
            <person name="Mitreva M."/>
            <person name="Nelson J."/>
            <person name="Hou S."/>
            <person name="Wollam A."/>
            <person name="Pepin K.H."/>
            <person name="Johnson M."/>
            <person name="Bhonagiri V."/>
            <person name="Nash W.E."/>
            <person name="Warren W."/>
            <person name="Chinwalla A."/>
            <person name="Mardis E.R."/>
            <person name="Wilson R.K."/>
        </authorList>
    </citation>
    <scope>NUCLEOTIDE SEQUENCE [LARGE SCALE GENOMIC DNA]</scope>
    <source>
        <strain evidence="3 4">DSM 13479</strain>
    </source>
</reference>
<feature type="chain" id="PRO_5038344641" description="ABC transporter, solute-binding protein" evidence="2">
    <location>
        <begin position="24"/>
        <end position="208"/>
    </location>
</feature>
<evidence type="ECO:0000313" key="4">
    <source>
        <dbReference type="Proteomes" id="UP000004968"/>
    </source>
</evidence>
<dbReference type="PANTHER" id="PTHR43649:SF12">
    <property type="entry name" value="DIACETYLCHITOBIOSE BINDING PROTEIN DASA"/>
    <property type="match status" value="1"/>
</dbReference>
<dbReference type="Gene3D" id="3.40.190.10">
    <property type="entry name" value="Periplasmic binding protein-like II"/>
    <property type="match status" value="1"/>
</dbReference>
<evidence type="ECO:0000256" key="1">
    <source>
        <dbReference type="SAM" id="MobiDB-lite"/>
    </source>
</evidence>
<organism evidence="3 4">
    <name type="scientific">Hungatella hathewayi DSM 13479</name>
    <dbReference type="NCBI Taxonomy" id="566550"/>
    <lineage>
        <taxon>Bacteria</taxon>
        <taxon>Bacillati</taxon>
        <taxon>Bacillota</taxon>
        <taxon>Clostridia</taxon>
        <taxon>Lachnospirales</taxon>
        <taxon>Lachnospiraceae</taxon>
        <taxon>Hungatella</taxon>
    </lineage>
</organism>
<feature type="non-terminal residue" evidence="3">
    <location>
        <position position="208"/>
    </location>
</feature>
<name>D3AJJ1_9FIRM</name>
<dbReference type="RefSeq" id="WP_006774249.1">
    <property type="nucleotide sequence ID" value="NZ_GG667678.1"/>
</dbReference>
<proteinExistence type="predicted"/>
<feature type="compositionally biased region" description="Basic and acidic residues" evidence="1">
    <location>
        <begin position="38"/>
        <end position="52"/>
    </location>
</feature>
<feature type="signal peptide" evidence="2">
    <location>
        <begin position="1"/>
        <end position="23"/>
    </location>
</feature>
<dbReference type="Proteomes" id="UP000004968">
    <property type="component" value="Unassembled WGS sequence"/>
</dbReference>
<feature type="region of interest" description="Disordered" evidence="1">
    <location>
        <begin position="24"/>
        <end position="57"/>
    </location>
</feature>
<dbReference type="InterPro" id="IPR050490">
    <property type="entry name" value="Bact_solute-bd_prot1"/>
</dbReference>
<keyword evidence="2" id="KW-0732">Signal</keyword>
<dbReference type="PROSITE" id="PS51257">
    <property type="entry name" value="PROKAR_LIPOPROTEIN"/>
    <property type="match status" value="1"/>
</dbReference>
<dbReference type="AlphaFoldDB" id="D3AJJ1"/>
<evidence type="ECO:0000313" key="3">
    <source>
        <dbReference type="EMBL" id="EFC98002.1"/>
    </source>
</evidence>
<dbReference type="PANTHER" id="PTHR43649">
    <property type="entry name" value="ARABINOSE-BINDING PROTEIN-RELATED"/>
    <property type="match status" value="1"/>
</dbReference>
<protein>
    <recommendedName>
        <fullName evidence="5">ABC transporter, solute-binding protein</fullName>
    </recommendedName>
</protein>
<evidence type="ECO:0008006" key="5">
    <source>
        <dbReference type="Google" id="ProtNLM"/>
    </source>
</evidence>
<dbReference type="Pfam" id="PF01547">
    <property type="entry name" value="SBP_bac_1"/>
    <property type="match status" value="1"/>
</dbReference>
<dbReference type="SUPFAM" id="SSF53850">
    <property type="entry name" value="Periplasmic binding protein-like II"/>
    <property type="match status" value="1"/>
</dbReference>
<sequence length="208" mass="23186">MKKRRWMALALACTMIFTAGCQKGGKETAEVPGSQETKVSETEMAKAEDSKAENSVSQEEPVTIKFANYAVLEEGNSAFWEKIKTDFETENPNIKIEWITAPFGEMVQQVINMAGGGEYVDLIFGELDWTPTLADSGIACPVSDIMPQEYLEDFYPNVLEAHSIDHVLYSLPLYVGPYILYINKDLFEQAGLDASNPPTTYEEMLECA</sequence>